<dbReference type="PANTHER" id="PTHR12001:SF85">
    <property type="entry name" value="SHORT CHAIN ISOPRENYL DIPHOSPHATE SYNTHASE"/>
    <property type="match status" value="1"/>
</dbReference>
<sequence length="379" mass="40020">MGRLLDRFLAERVARAAALDPVFAHDIAERVARFTLDGGKRTRSQFVWWAHRACGGPAAGAEAALRVGAALELIQTCALVHDDVMDGSRLRRGRPALHTDVSAQYADAVLPAPGTRFGEAAAILAGDLALAWADDVVADTDLAPDPGRRVREVWSCLRMEMVAGQYLDIQGQATSSHSEARAMRAACLKSALYSVQRPLELGAALAGADTATTQALCSAGRCVGLAFQLRDDLHDVFEEPRRTGKPSGGDIRAGKPTYLVAVARARAEAAGDRGALAVLRRSLGCADLSDADLARVRDVLVTTGARDTVEAEIDRLVAQGLRHMGAASLAPEGRRHLDALLRSAAGAPSVRRQAPDASRSENGMPVSLLLTATAEGASR</sequence>
<dbReference type="AlphaFoldDB" id="Q93HP3"/>
<protein>
    <submittedName>
        <fullName evidence="8">Geranylgeranyl pyrophosphase synthase</fullName>
    </submittedName>
</protein>
<dbReference type="GO" id="GO:0004659">
    <property type="term" value="F:prenyltransferase activity"/>
    <property type="evidence" value="ECO:0007669"/>
    <property type="project" value="InterPro"/>
</dbReference>
<evidence type="ECO:0000256" key="7">
    <source>
        <dbReference type="SAM" id="MobiDB-lite"/>
    </source>
</evidence>
<dbReference type="SUPFAM" id="SSF48576">
    <property type="entry name" value="Terpenoid synthases"/>
    <property type="match status" value="1"/>
</dbReference>
<dbReference type="PROSITE" id="PS00444">
    <property type="entry name" value="POLYPRENYL_SYNTHASE_2"/>
    <property type="match status" value="1"/>
</dbReference>
<evidence type="ECO:0000256" key="4">
    <source>
        <dbReference type="ARBA" id="ARBA00022723"/>
    </source>
</evidence>
<dbReference type="GO" id="GO:0008299">
    <property type="term" value="P:isoprenoid biosynthetic process"/>
    <property type="evidence" value="ECO:0007669"/>
    <property type="project" value="InterPro"/>
</dbReference>
<dbReference type="SFLD" id="SFLDG01017">
    <property type="entry name" value="Polyprenyl_Transferase_Like"/>
    <property type="match status" value="1"/>
</dbReference>
<keyword evidence="5" id="KW-0460">Magnesium</keyword>
<comment type="cofactor">
    <cofactor evidence="1">
        <name>Mg(2+)</name>
        <dbReference type="ChEBI" id="CHEBI:18420"/>
    </cofactor>
</comment>
<dbReference type="PROSITE" id="PS00723">
    <property type="entry name" value="POLYPRENYL_SYNTHASE_1"/>
    <property type="match status" value="1"/>
</dbReference>
<organism evidence="8">
    <name type="scientific">Streptomyces avermitilis</name>
    <dbReference type="NCBI Taxonomy" id="33903"/>
    <lineage>
        <taxon>Bacteria</taxon>
        <taxon>Bacillati</taxon>
        <taxon>Actinomycetota</taxon>
        <taxon>Actinomycetes</taxon>
        <taxon>Kitasatosporales</taxon>
        <taxon>Streptomycetaceae</taxon>
        <taxon>Streptomyces</taxon>
    </lineage>
</organism>
<dbReference type="GO" id="GO:0046872">
    <property type="term" value="F:metal ion binding"/>
    <property type="evidence" value="ECO:0007669"/>
    <property type="project" value="UniProtKB-KW"/>
</dbReference>
<reference evidence="8" key="1">
    <citation type="journal article" date="2001" name="Proc. Natl. Acad. Sci. U.S.A.">
        <title>Genome sequence of an industrial microorganism Streptomyces avermitilis: deducing the ability of producing secondary metabolites.</title>
        <authorList>
            <person name="Omura S."/>
            <person name="Ikeda H."/>
            <person name="Ishikawa J."/>
            <person name="Hanamoto A."/>
            <person name="Takahashi C."/>
            <person name="Shinose M."/>
            <person name="Takahashi Y."/>
            <person name="Horikawa H."/>
            <person name="Nakazawa H."/>
            <person name="Osonoe T."/>
            <person name="Kikuchi H."/>
            <person name="Shiba T."/>
            <person name="Sakaki Y."/>
            <person name="Hattori M."/>
        </authorList>
    </citation>
    <scope>NUCLEOTIDE SEQUENCE</scope>
</reference>
<comment type="similarity">
    <text evidence="2 6">Belongs to the FPP/GGPP synthase family.</text>
</comment>
<evidence type="ECO:0000256" key="5">
    <source>
        <dbReference type="ARBA" id="ARBA00022842"/>
    </source>
</evidence>
<accession>Q93HP3</accession>
<dbReference type="PANTHER" id="PTHR12001">
    <property type="entry name" value="GERANYLGERANYL PYROPHOSPHATE SYNTHASE"/>
    <property type="match status" value="1"/>
</dbReference>
<gene>
    <name evidence="8" type="primary">crtE</name>
</gene>
<proteinExistence type="inferred from homology"/>
<evidence type="ECO:0000256" key="2">
    <source>
        <dbReference type="ARBA" id="ARBA00006706"/>
    </source>
</evidence>
<dbReference type="CDD" id="cd00685">
    <property type="entry name" value="Trans_IPPS_HT"/>
    <property type="match status" value="1"/>
</dbReference>
<evidence type="ECO:0000313" key="8">
    <source>
        <dbReference type="EMBL" id="BAB69143.1"/>
    </source>
</evidence>
<evidence type="ECO:0000256" key="6">
    <source>
        <dbReference type="RuleBase" id="RU004466"/>
    </source>
</evidence>
<name>Q93HP3_STRAX</name>
<dbReference type="InterPro" id="IPR008949">
    <property type="entry name" value="Isoprenoid_synthase_dom_sf"/>
</dbReference>
<feature type="region of interest" description="Disordered" evidence="7">
    <location>
        <begin position="346"/>
        <end position="366"/>
    </location>
</feature>
<dbReference type="SFLD" id="SFLDS00005">
    <property type="entry name" value="Isoprenoid_Synthase_Type_I"/>
    <property type="match status" value="1"/>
</dbReference>
<keyword evidence="4" id="KW-0479">Metal-binding</keyword>
<dbReference type="InterPro" id="IPR033749">
    <property type="entry name" value="Polyprenyl_synt_CS"/>
</dbReference>
<evidence type="ECO:0000256" key="1">
    <source>
        <dbReference type="ARBA" id="ARBA00001946"/>
    </source>
</evidence>
<keyword evidence="3 6" id="KW-0808">Transferase</keyword>
<evidence type="ECO:0000256" key="3">
    <source>
        <dbReference type="ARBA" id="ARBA00022679"/>
    </source>
</evidence>
<dbReference type="Pfam" id="PF00348">
    <property type="entry name" value="polyprenyl_synt"/>
    <property type="match status" value="1"/>
</dbReference>
<dbReference type="InterPro" id="IPR000092">
    <property type="entry name" value="Polyprenyl_synt"/>
</dbReference>
<dbReference type="Gene3D" id="1.10.600.10">
    <property type="entry name" value="Farnesyl Diphosphate Synthase"/>
    <property type="match status" value="1"/>
</dbReference>
<dbReference type="EMBL" id="AB070934">
    <property type="protein sequence ID" value="BAB69143.1"/>
    <property type="molecule type" value="Genomic_DNA"/>
</dbReference>